<dbReference type="EMBL" id="JALNMJ010000020">
    <property type="protein sequence ID" value="MCK7614978.1"/>
    <property type="molecule type" value="Genomic_DNA"/>
</dbReference>
<sequence length="425" mass="47569">MIDLTNVCKETIKRKIIPDNEVAKTEDEMILRDDGESIGLFEPLMISEGAHKRAELNDLALDLAARSAAFRSSLPASIASALADLIRSMNCYYSNLIEGHNTHPVDIERALHGDYSADPKKRDLQLEAKAHISVQQWIDLGGLVEPPFSEAAIQEIHKRFCELLPEDLLYVENPETGERLRVVPGELRQRDVVVGRHVAISPGAVLRFLLRLNEAYRKSGRIDSILAAACAHHRLLWVHPFLDGNGRVARLMSYAMLRQALNTGGLWSIARGLARNEADYKRHLQACDEPRRGDRDGRGSLSEGALATFTEFFLRTCIDQVEFMEGLMKPDRLRDRILIWAEEEIRAGHLLPKSDIILKTVLYQGELPRGEVADALGTSDRTARRITSALLEAGALRSESTRAPLYLAFPAKLASRWMPGLFPDQ</sequence>
<accession>A0ABT0GZW6</accession>
<comment type="caution">
    <text evidence="2">The sequence shown here is derived from an EMBL/GenBank/DDBJ whole genome shotgun (WGS) entry which is preliminary data.</text>
</comment>
<keyword evidence="3" id="KW-1185">Reference proteome</keyword>
<feature type="domain" description="Fido" evidence="1">
    <location>
        <begin position="148"/>
        <end position="315"/>
    </location>
</feature>
<dbReference type="SUPFAM" id="SSF140931">
    <property type="entry name" value="Fic-like"/>
    <property type="match status" value="1"/>
</dbReference>
<dbReference type="InterPro" id="IPR036597">
    <property type="entry name" value="Fido-like_dom_sf"/>
</dbReference>
<name>A0ABT0GZW6_9HYPH</name>
<dbReference type="Proteomes" id="UP001431221">
    <property type="component" value="Unassembled WGS sequence"/>
</dbReference>
<evidence type="ECO:0000313" key="3">
    <source>
        <dbReference type="Proteomes" id="UP001431221"/>
    </source>
</evidence>
<dbReference type="PANTHER" id="PTHR13504:SF38">
    <property type="entry name" value="FIDO DOMAIN-CONTAINING PROTEIN"/>
    <property type="match status" value="1"/>
</dbReference>
<evidence type="ECO:0000313" key="2">
    <source>
        <dbReference type="EMBL" id="MCK7614978.1"/>
    </source>
</evidence>
<proteinExistence type="predicted"/>
<dbReference type="PANTHER" id="PTHR13504">
    <property type="entry name" value="FIDO DOMAIN-CONTAINING PROTEIN DDB_G0283145"/>
    <property type="match status" value="1"/>
</dbReference>
<evidence type="ECO:0000259" key="1">
    <source>
        <dbReference type="PROSITE" id="PS51459"/>
    </source>
</evidence>
<dbReference type="RefSeq" id="WP_248157884.1">
    <property type="nucleotide sequence ID" value="NZ_JALNMJ010000020.1"/>
</dbReference>
<reference evidence="2" key="1">
    <citation type="submission" date="2022-04" db="EMBL/GenBank/DDBJ databases">
        <title>Roseibium sp. CAU 1639 isolated from mud.</title>
        <authorList>
            <person name="Kim W."/>
        </authorList>
    </citation>
    <scope>NUCLEOTIDE SEQUENCE</scope>
    <source>
        <strain evidence="2">CAU 1639</strain>
    </source>
</reference>
<gene>
    <name evidence="2" type="ORF">M0H32_22655</name>
</gene>
<dbReference type="Gene3D" id="1.10.3290.10">
    <property type="entry name" value="Fido-like domain"/>
    <property type="match status" value="1"/>
</dbReference>
<dbReference type="PROSITE" id="PS51459">
    <property type="entry name" value="FIDO"/>
    <property type="match status" value="1"/>
</dbReference>
<organism evidence="2 3">
    <name type="scientific">Roseibium sediminicola</name>
    <dbReference type="NCBI Taxonomy" id="2933272"/>
    <lineage>
        <taxon>Bacteria</taxon>
        <taxon>Pseudomonadati</taxon>
        <taxon>Pseudomonadota</taxon>
        <taxon>Alphaproteobacteria</taxon>
        <taxon>Hyphomicrobiales</taxon>
        <taxon>Stappiaceae</taxon>
        <taxon>Roseibium</taxon>
    </lineage>
</organism>
<dbReference type="InterPro" id="IPR040198">
    <property type="entry name" value="Fido_containing"/>
</dbReference>
<protein>
    <submittedName>
        <fullName evidence="2">Fic family protein</fullName>
    </submittedName>
</protein>
<dbReference type="Pfam" id="PF02661">
    <property type="entry name" value="Fic"/>
    <property type="match status" value="1"/>
</dbReference>
<dbReference type="InterPro" id="IPR003812">
    <property type="entry name" value="Fido"/>
</dbReference>